<dbReference type="InterPro" id="IPR018997">
    <property type="entry name" value="PUB_domain"/>
</dbReference>
<dbReference type="SUPFAM" id="SSF143503">
    <property type="entry name" value="PUG domain-like"/>
    <property type="match status" value="1"/>
</dbReference>
<dbReference type="Pfam" id="PF09409">
    <property type="entry name" value="PUB"/>
    <property type="match status" value="1"/>
</dbReference>
<evidence type="ECO:0000259" key="2">
    <source>
        <dbReference type="Pfam" id="PF09409"/>
    </source>
</evidence>
<dbReference type="InterPro" id="IPR036339">
    <property type="entry name" value="PUB-like_dom_sf"/>
</dbReference>
<organism evidence="3">
    <name type="scientific">Nephromyces sp. MMRI</name>
    <dbReference type="NCBI Taxonomy" id="2496275"/>
    <lineage>
        <taxon>Eukaryota</taxon>
        <taxon>Sar</taxon>
        <taxon>Alveolata</taxon>
        <taxon>Apicomplexa</taxon>
        <taxon>Aconoidasida</taxon>
        <taxon>Nephromycida</taxon>
        <taxon>Nephromyces</taxon>
    </lineage>
</organism>
<feature type="compositionally biased region" description="Basic and acidic residues" evidence="1">
    <location>
        <begin position="100"/>
        <end position="150"/>
    </location>
</feature>
<evidence type="ECO:0000256" key="1">
    <source>
        <dbReference type="SAM" id="MobiDB-lite"/>
    </source>
</evidence>
<feature type="compositionally biased region" description="Basic and acidic residues" evidence="1">
    <location>
        <begin position="176"/>
        <end position="189"/>
    </location>
</feature>
<dbReference type="PANTHER" id="PTHR46713:SF1">
    <property type="entry name" value="F13M7.16 PROTEIN"/>
    <property type="match status" value="1"/>
</dbReference>
<reference evidence="3" key="1">
    <citation type="journal article" date="2018" name="Genome Biol. Evol.">
        <title>Nephromyces encodes a urate metabolism pathway and predicted peroxisomes, demonstrating these are not ancient losses of apicomplexans.</title>
        <authorList>
            <person name="Paight C."/>
            <person name="Slamovits C.H."/>
            <person name="Saffo M.B."/>
            <person name="Lane C.E."/>
        </authorList>
    </citation>
    <scope>NUCLEOTIDE SEQUENCE</scope>
    <source>
        <strain evidence="3">Neph321</strain>
    </source>
</reference>
<dbReference type="AlphaFoldDB" id="A0A3S8V2Y8"/>
<dbReference type="Gene3D" id="1.20.58.2190">
    <property type="match status" value="1"/>
</dbReference>
<feature type="region of interest" description="Disordered" evidence="1">
    <location>
        <begin position="205"/>
        <end position="229"/>
    </location>
</feature>
<proteinExistence type="evidence at transcript level"/>
<dbReference type="SMART" id="SM00580">
    <property type="entry name" value="PUG"/>
    <property type="match status" value="1"/>
</dbReference>
<sequence>MEEGGSALPPYVSEAEISSSRSIFSRSADDSNKDGAEDLSLDNTAKVEESSSRDPQISEGVEKVGEDAVEDGLQDDAKLAEVLQREEFGGEAGLSFSSSGEKEEHAGESAEKSKLTKEEAEHLAYELQKKIRKERLEREKKEAIERERNRIASSKLMQEQVSKLEEQTRHRAIKQMQKEKEEHEKERQRQLELIRNDWRERFGAEYPGAESGDASSGAEKDGEKKKKPVKSKREAVAACCNKVYSLNKDVKDDASLKKCLTTLKLYIGNAYNNPNEGKFMRIKKENETFKTKVASFEGTIALLNAVGFLENEDGDFLEITPPPDGFILSCALKYIEVLLSRF</sequence>
<feature type="domain" description="PUB" evidence="2">
    <location>
        <begin position="255"/>
        <end position="317"/>
    </location>
</feature>
<accession>A0A3S8V2Y8</accession>
<feature type="compositionally biased region" description="Basic and acidic residues" evidence="1">
    <location>
        <begin position="27"/>
        <end position="36"/>
    </location>
</feature>
<feature type="region of interest" description="Disordered" evidence="1">
    <location>
        <begin position="1"/>
        <end position="189"/>
    </location>
</feature>
<feature type="compositionally biased region" description="Basic and acidic residues" evidence="1">
    <location>
        <begin position="75"/>
        <end position="88"/>
    </location>
</feature>
<evidence type="ECO:0000313" key="3">
    <source>
        <dbReference type="EMBL" id="AZL94361.1"/>
    </source>
</evidence>
<protein>
    <submittedName>
        <fullName evidence="3">Peroxisomal biogenesis factor 14</fullName>
    </submittedName>
</protein>
<name>A0A3S8V2Y8_9APIC</name>
<feature type="compositionally biased region" description="Low complexity" evidence="1">
    <location>
        <begin position="13"/>
        <end position="26"/>
    </location>
</feature>
<dbReference type="EMBL" id="MK266090">
    <property type="protein sequence ID" value="AZL94361.1"/>
    <property type="molecule type" value="mRNA"/>
</dbReference>
<dbReference type="PANTHER" id="PTHR46713">
    <property type="entry name" value="F13M7.16 PROTEIN"/>
    <property type="match status" value="1"/>
</dbReference>